<keyword evidence="1" id="KW-0472">Membrane</keyword>
<reference evidence="2 3" key="1">
    <citation type="journal article" date="2015" name="Int. J. Syst. Evol. Microbiol.">
        <title>Sphingomonas hengshuiensis sp. nov., isolated from lake wetland.</title>
        <authorList>
            <person name="Wei S."/>
            <person name="Wang T."/>
            <person name="Liu H."/>
            <person name="Zhang C."/>
            <person name="Guo J."/>
            <person name="Wang Q."/>
            <person name="Liang K."/>
            <person name="Zhang Z."/>
        </authorList>
    </citation>
    <scope>NUCLEOTIDE SEQUENCE [LARGE SCALE GENOMIC DNA]</scope>
    <source>
        <strain evidence="2 3">WHSC-8</strain>
    </source>
</reference>
<keyword evidence="1" id="KW-1133">Transmembrane helix</keyword>
<gene>
    <name evidence="2" type="ORF">TS85_00600</name>
</gene>
<dbReference type="RefSeq" id="WP_044329784.1">
    <property type="nucleotide sequence ID" value="NZ_CP010836.1"/>
</dbReference>
<reference evidence="2 3" key="2">
    <citation type="submission" date="2015-02" db="EMBL/GenBank/DDBJ databases">
        <title>The complete genome of Sphingomonas hengshuiensis sp. WHSC-8 isolated from soil of Hengshui Lake.</title>
        <authorList>
            <person name="Wei S."/>
            <person name="Guo J."/>
            <person name="Su C."/>
            <person name="Wu R."/>
            <person name="Zhang Z."/>
            <person name="Liang K."/>
            <person name="Li H."/>
            <person name="Wang T."/>
            <person name="Liu H."/>
            <person name="Zhang C."/>
            <person name="Li Z."/>
            <person name="Wang Q."/>
            <person name="Meng J."/>
        </authorList>
    </citation>
    <scope>NUCLEOTIDE SEQUENCE [LARGE SCALE GENOMIC DNA]</scope>
    <source>
        <strain evidence="2 3">WHSC-8</strain>
    </source>
</reference>
<evidence type="ECO:0000256" key="1">
    <source>
        <dbReference type="SAM" id="Phobius"/>
    </source>
</evidence>
<evidence type="ECO:0000313" key="2">
    <source>
        <dbReference type="EMBL" id="AJP70654.1"/>
    </source>
</evidence>
<feature type="transmembrane region" description="Helical" evidence="1">
    <location>
        <begin position="7"/>
        <end position="26"/>
    </location>
</feature>
<name>A0A7U5CUL8_9SPHN</name>
<keyword evidence="1" id="KW-0812">Transmembrane</keyword>
<dbReference type="Proteomes" id="UP000032300">
    <property type="component" value="Chromosome"/>
</dbReference>
<accession>A0A7U5CUL8</accession>
<keyword evidence="3" id="KW-1185">Reference proteome</keyword>
<organism evidence="2 3">
    <name type="scientific">Sphingomonas hengshuiensis</name>
    <dbReference type="NCBI Taxonomy" id="1609977"/>
    <lineage>
        <taxon>Bacteria</taxon>
        <taxon>Pseudomonadati</taxon>
        <taxon>Pseudomonadota</taxon>
        <taxon>Alphaproteobacteria</taxon>
        <taxon>Sphingomonadales</taxon>
        <taxon>Sphingomonadaceae</taxon>
        <taxon>Sphingomonas</taxon>
    </lineage>
</organism>
<protein>
    <submittedName>
        <fullName evidence="2">Membrane protein</fullName>
    </submittedName>
</protein>
<feature type="transmembrane region" description="Helical" evidence="1">
    <location>
        <begin position="32"/>
        <end position="49"/>
    </location>
</feature>
<evidence type="ECO:0000313" key="3">
    <source>
        <dbReference type="Proteomes" id="UP000032300"/>
    </source>
</evidence>
<proteinExistence type="predicted"/>
<feature type="transmembrane region" description="Helical" evidence="1">
    <location>
        <begin position="56"/>
        <end position="74"/>
    </location>
</feature>
<dbReference type="AlphaFoldDB" id="A0A7U5CUL8"/>
<sequence>MLNIVSLLIGFVALLIAMVGILPIPLLPLVNWIALPIAILGAAIGAVSSSNAGRNLNLLVILISGGRLFLTWGLI</sequence>
<dbReference type="EMBL" id="CP010836">
    <property type="protein sequence ID" value="AJP70654.1"/>
    <property type="molecule type" value="Genomic_DNA"/>
</dbReference>
<dbReference type="KEGG" id="sphi:TS85_00600"/>